<organism evidence="3">
    <name type="scientific">Achlya hypogyna</name>
    <name type="common">Oomycete</name>
    <name type="synonym">Protoachlya hypogyna</name>
    <dbReference type="NCBI Taxonomy" id="1202772"/>
    <lineage>
        <taxon>Eukaryota</taxon>
        <taxon>Sar</taxon>
        <taxon>Stramenopiles</taxon>
        <taxon>Oomycota</taxon>
        <taxon>Saprolegniomycetes</taxon>
        <taxon>Saprolegniales</taxon>
        <taxon>Achlyaceae</taxon>
        <taxon>Achlya</taxon>
    </lineage>
</organism>
<evidence type="ECO:0000256" key="1">
    <source>
        <dbReference type="SAM" id="MobiDB-lite"/>
    </source>
</evidence>
<feature type="signal peptide" evidence="2">
    <location>
        <begin position="1"/>
        <end position="25"/>
    </location>
</feature>
<feature type="region of interest" description="Disordered" evidence="1">
    <location>
        <begin position="145"/>
        <end position="166"/>
    </location>
</feature>
<feature type="chain" id="PRO_5002037047" evidence="2">
    <location>
        <begin position="26"/>
        <end position="190"/>
    </location>
</feature>
<sequence>MIGKNRSHEMLDFIAILATVAAAYAATTPAPTRFPCTAEQATAWNTFLQTPVDASCTNGVDAITLPATLIANATSCPNGKCLTYFDGKLSALPQCVLNGSTTDYHAVFNTVKTKCSTPVTAATPNATTNNNATANVTTVPVETTDVPTTVTPTTAAPTTTKKPATTAPSSANVLSLSVAAVGFTMLAALA</sequence>
<dbReference type="AlphaFoldDB" id="A0A0A7CN54"/>
<name>A0A0A7CN54_ACHHY</name>
<keyword evidence="2" id="KW-0732">Signal</keyword>
<reference evidence="3" key="1">
    <citation type="journal article" date="2014" name="Genome Biol. Evol.">
        <title>The secreted proteins of Achlya hypogyna and Thraustotheca clavata identify the ancestral oomycete secretome and reveal gene acquisitions by horizontal gene transfer.</title>
        <authorList>
            <person name="Misner I."/>
            <person name="Blouin N."/>
            <person name="Leonard G."/>
            <person name="Richards T.A."/>
            <person name="Lane C.E."/>
        </authorList>
    </citation>
    <scope>NUCLEOTIDE SEQUENCE</scope>
    <source>
        <strain evidence="3">ATCC 48635</strain>
    </source>
</reference>
<proteinExistence type="predicted"/>
<evidence type="ECO:0000313" key="3">
    <source>
        <dbReference type="EMBL" id="AIG55903.1"/>
    </source>
</evidence>
<evidence type="ECO:0000256" key="2">
    <source>
        <dbReference type="SAM" id="SignalP"/>
    </source>
</evidence>
<protein>
    <submittedName>
        <fullName evidence="3">Secreted protein</fullName>
    </submittedName>
</protein>
<accession>A0A0A7CN54</accession>
<dbReference type="EMBL" id="KM038442">
    <property type="protein sequence ID" value="AIG55903.1"/>
    <property type="molecule type" value="Genomic_DNA"/>
</dbReference>